<reference evidence="2 3" key="1">
    <citation type="submission" date="2023-11" db="EMBL/GenBank/DDBJ databases">
        <authorList>
            <person name="Okamura Y."/>
        </authorList>
    </citation>
    <scope>NUCLEOTIDE SEQUENCE [LARGE SCALE GENOMIC DNA]</scope>
</reference>
<gene>
    <name evidence="2" type="ORF">LNINA_LOCUS8398</name>
</gene>
<dbReference type="EMBL" id="CAVLEF010000011">
    <property type="protein sequence ID" value="CAK1549061.1"/>
    <property type="molecule type" value="Genomic_DNA"/>
</dbReference>
<accession>A0AAV1JI95</accession>
<feature type="region of interest" description="Disordered" evidence="1">
    <location>
        <begin position="278"/>
        <end position="297"/>
    </location>
</feature>
<feature type="compositionally biased region" description="Basic and acidic residues" evidence="1">
    <location>
        <begin position="288"/>
        <end position="297"/>
    </location>
</feature>
<sequence length="1623" mass="186934">MKIIAIGFLNSFNNPDVDFDDERMESNEFSSNIDVMYLESLRAINEKIKACISCSEQECPIMKERMNRHIMQHHSFTNGERLSAQSGAHVYRNTSPKDDDTSPTSKYSKSLRNKIVEWSKDIPVYPNQIFEFKKQNLLNMLIENINDMSKNIDDEDYHLKLENVVNRFLNSLPGLNKEPLYGKLKDTLLDQIHMLNNIFFNDQTNNNQLSSSSTNKQDSVNRNTFGIQERSTSKEKNNIFFKPPETATEDVTLPYKMTSQENSFSTASGKRISDMKSAANNTNASTVDCHRADGSTKPEVKEVATNAPLDNIVNESSKQNTSTNTVIQYYNEVIGPDIILCDEAYNTNDLANVQVQVTKSIMNAIVVDDNSTSDIEEYSRIKKIFKDKVFGWMNGLMENRDYKFVNNKVDKNFIADVLWDELKPHVISKSTEKSNRMLKRRLLDVLDRMPLSTSRLDPVYKHQIAEDLYSRLLGMNYNDNDSKKYFVQNFNNCNIKDAMLDLQRDLKKILKKSFKSIGLDIPDNVQNEVALILLDSCNKNISNMRIKEKLFVFLKTLISLTTTETFDLINFIMEATKNYIKGIKYYESTSRTQNFGSLTFSGTLAVFPSEQELRGPTTSQKHKSAVKIQDNSNKSYDSTYLNNIIEIIRAWLDTLPKAFSSDEVQEENIQCLATEIYDQTQLEQLGEETKTESSKYKSFLIRKWLNKFDFFDDFSEAKPYIAHLVRELNDVRETESEKQQTKTIICCGTKSHISHPEYIMKNLILKFIEYNYLEDNLEVKSVFADLLKSELPNLSFPSRNEVYDTLQNKTDGISSFQRLDKELQYIIVIAECIQDVPLSDTFTNTKRNEIMNKLAQNMYVAENKLSDSTSMEDIIQKFVDELPISILPGYTEYFDNIVGDLIDKLINNRNSSPCCCFASTEKVNSSINVDTLSDYIESFIQENHQKLTENEIVLEACSLRLLNETNKLIKENPSAFDTAKVYERLGNADISNVQPIRRFSEEMKYAKDISDWLHNLPLLPVLNENDAINRTKQISELTHKIREYSECKKQDSNNSDIEANFKGYLENWLLSLPLDSRKEIVIPVVIQQLINRIARINNQIYKEEGNGPNIVCQAPVPCCSNAKIKKKQDPATVIVETIEKWCNDLPIEGETEKVNLLKDSIATKLYQKIGDINNNPTYFNDDILYKDVLLHEIDVLLSNVPPNDKLLNRQLHLKNKLVQTIMDNKKLLKQKISGGRYKKQLEDKIAMSIAENNTVSESEDPAFEIYKDRLATIFILDNFDHSNNAVKLKYENKIREDIDKYHKNALKRYTTAISKEQMFMDLYSALFDVSVPNEESLCEEIEEIKTKCEIQIWFEKLPLREATNFAELLQLDKILSMLAKKIHQIENTDPNLDDKLHKEITKWLRRLPLSPGKEAHVDQFASELNARLKSTFSMRKCVPQVNISKLIEKVNSRTTAVPRSENEVENALTTFSQIRPRQIKRPMDVIIETVQAWCNNLPLPANTPQEAVDIKAFKDSIGIKIILKISELNLNPEIFNDNFQYDSLLDDELEKVFDLLSPCCDAVKNKNNLKKQLIDAINSIKPIIYEENSRYKYKQDLKTVVTNSLGLSQPETEQKISNSKQNR</sequence>
<protein>
    <submittedName>
        <fullName evidence="2">Uncharacterized protein</fullName>
    </submittedName>
</protein>
<evidence type="ECO:0000256" key="1">
    <source>
        <dbReference type="SAM" id="MobiDB-lite"/>
    </source>
</evidence>
<name>A0AAV1JI95_9NEOP</name>
<proteinExistence type="predicted"/>
<evidence type="ECO:0000313" key="2">
    <source>
        <dbReference type="EMBL" id="CAK1549061.1"/>
    </source>
</evidence>
<organism evidence="2 3">
    <name type="scientific">Leptosia nina</name>
    <dbReference type="NCBI Taxonomy" id="320188"/>
    <lineage>
        <taxon>Eukaryota</taxon>
        <taxon>Metazoa</taxon>
        <taxon>Ecdysozoa</taxon>
        <taxon>Arthropoda</taxon>
        <taxon>Hexapoda</taxon>
        <taxon>Insecta</taxon>
        <taxon>Pterygota</taxon>
        <taxon>Neoptera</taxon>
        <taxon>Endopterygota</taxon>
        <taxon>Lepidoptera</taxon>
        <taxon>Glossata</taxon>
        <taxon>Ditrysia</taxon>
        <taxon>Papilionoidea</taxon>
        <taxon>Pieridae</taxon>
        <taxon>Pierinae</taxon>
        <taxon>Leptosia</taxon>
    </lineage>
</organism>
<comment type="caution">
    <text evidence="2">The sequence shown here is derived from an EMBL/GenBank/DDBJ whole genome shotgun (WGS) entry which is preliminary data.</text>
</comment>
<evidence type="ECO:0000313" key="3">
    <source>
        <dbReference type="Proteomes" id="UP001497472"/>
    </source>
</evidence>
<keyword evidence="3" id="KW-1185">Reference proteome</keyword>
<dbReference type="Proteomes" id="UP001497472">
    <property type="component" value="Unassembled WGS sequence"/>
</dbReference>